<dbReference type="OrthoDB" id="5296019at2"/>
<dbReference type="PANTHER" id="PTHR42953:SF1">
    <property type="entry name" value="METAL-BINDING PROTEIN HI_0362-RELATED"/>
    <property type="match status" value="1"/>
</dbReference>
<dbReference type="AlphaFoldDB" id="A0A438APJ8"/>
<name>A0A438APJ8_9NOCA</name>
<dbReference type="EMBL" id="RKLO01000006">
    <property type="protein sequence ID" value="RVW00590.1"/>
    <property type="molecule type" value="Genomic_DNA"/>
</dbReference>
<dbReference type="InterPro" id="IPR006127">
    <property type="entry name" value="ZnuA-like"/>
</dbReference>
<dbReference type="GO" id="GO:0030313">
    <property type="term" value="C:cell envelope"/>
    <property type="evidence" value="ECO:0007669"/>
    <property type="project" value="UniProtKB-SubCell"/>
</dbReference>
<evidence type="ECO:0000256" key="1">
    <source>
        <dbReference type="ARBA" id="ARBA00004196"/>
    </source>
</evidence>
<proteinExistence type="predicted"/>
<organism evidence="7 8">
    <name type="scientific">Rhodococcus xishaensis</name>
    <dbReference type="NCBI Taxonomy" id="2487364"/>
    <lineage>
        <taxon>Bacteria</taxon>
        <taxon>Bacillati</taxon>
        <taxon>Actinomycetota</taxon>
        <taxon>Actinomycetes</taxon>
        <taxon>Mycobacteriales</taxon>
        <taxon>Nocardiaceae</taxon>
        <taxon>Rhodococcus</taxon>
    </lineage>
</organism>
<evidence type="ECO:0000256" key="3">
    <source>
        <dbReference type="ARBA" id="ARBA00022723"/>
    </source>
</evidence>
<evidence type="ECO:0000313" key="8">
    <source>
        <dbReference type="Proteomes" id="UP000283479"/>
    </source>
</evidence>
<dbReference type="Pfam" id="PF01297">
    <property type="entry name" value="ZnuA"/>
    <property type="match status" value="1"/>
</dbReference>
<dbReference type="Proteomes" id="UP000283479">
    <property type="component" value="Unassembled WGS sequence"/>
</dbReference>
<sequence length="348" mass="36550">MRISRKSLALRSATVAAGATLAAAFLTACGSSPDADGQISVVASTNVWGSVAQAVAGDRLEVTSIITEPSADPHSYEASPSDAAKIVDASLVVLNGGGYDQFVEDILGSTQDKPIVDAFELYEEGTSEHASDSDTDEHAGESAEEHAAHSDEEAADAHAGESEEEHAGHAHGAENEHVWYDMPTVDATASAIAEQLGKLDPEGAATYTDNAEAFRAQLRQVSETTAEIASAYGGEPVAQTEPIAHYLIEAASLDNITPPEFSNAVEEGTDPSPAAIAETRDLLSDKKVRVLIYNTQTEDRVSQSIREVAEAADIPVVEVTETLPEGMDFVQWQTQTAQSLADALNAAS</sequence>
<keyword evidence="4 6" id="KW-0732">Signal</keyword>
<dbReference type="SUPFAM" id="SSF53807">
    <property type="entry name" value="Helical backbone' metal receptor"/>
    <property type="match status" value="1"/>
</dbReference>
<comment type="subcellular location">
    <subcellularLocation>
        <location evidence="1">Cell envelope</location>
    </subcellularLocation>
</comment>
<accession>A0A438APJ8</accession>
<keyword evidence="3" id="KW-0479">Metal-binding</keyword>
<dbReference type="InterPro" id="IPR050492">
    <property type="entry name" value="Bact_metal-bind_prot9"/>
</dbReference>
<feature type="signal peptide" evidence="6">
    <location>
        <begin position="1"/>
        <end position="22"/>
    </location>
</feature>
<dbReference type="PROSITE" id="PS51257">
    <property type="entry name" value="PROKAR_LIPOPROTEIN"/>
    <property type="match status" value="1"/>
</dbReference>
<keyword evidence="2" id="KW-0813">Transport</keyword>
<evidence type="ECO:0000313" key="7">
    <source>
        <dbReference type="EMBL" id="RVW00590.1"/>
    </source>
</evidence>
<dbReference type="GO" id="GO:0046872">
    <property type="term" value="F:metal ion binding"/>
    <property type="evidence" value="ECO:0007669"/>
    <property type="project" value="UniProtKB-KW"/>
</dbReference>
<dbReference type="GO" id="GO:0030001">
    <property type="term" value="P:metal ion transport"/>
    <property type="evidence" value="ECO:0007669"/>
    <property type="project" value="InterPro"/>
</dbReference>
<protein>
    <submittedName>
        <fullName evidence="7">ABC transporter permease</fullName>
    </submittedName>
</protein>
<feature type="compositionally biased region" description="Basic and acidic residues" evidence="5">
    <location>
        <begin position="126"/>
        <end position="171"/>
    </location>
</feature>
<dbReference type="RefSeq" id="WP_127955385.1">
    <property type="nucleotide sequence ID" value="NZ_RKLO01000006.1"/>
</dbReference>
<reference evidence="7 8" key="1">
    <citation type="submission" date="2018-11" db="EMBL/GenBank/DDBJ databases">
        <title>Rhodococcus spongicola sp. nov. and Rhodococcus xishaensis sp. nov. from marine sponges.</title>
        <authorList>
            <person name="Li L."/>
            <person name="Lin H.W."/>
        </authorList>
    </citation>
    <scope>NUCLEOTIDE SEQUENCE [LARGE SCALE GENOMIC DNA]</scope>
    <source>
        <strain evidence="7 8">LHW51113</strain>
    </source>
</reference>
<evidence type="ECO:0000256" key="5">
    <source>
        <dbReference type="SAM" id="MobiDB-lite"/>
    </source>
</evidence>
<comment type="caution">
    <text evidence="7">The sequence shown here is derived from an EMBL/GenBank/DDBJ whole genome shotgun (WGS) entry which is preliminary data.</text>
</comment>
<feature type="region of interest" description="Disordered" evidence="5">
    <location>
        <begin position="124"/>
        <end position="171"/>
    </location>
</feature>
<keyword evidence="8" id="KW-1185">Reference proteome</keyword>
<evidence type="ECO:0000256" key="2">
    <source>
        <dbReference type="ARBA" id="ARBA00022448"/>
    </source>
</evidence>
<evidence type="ECO:0000256" key="6">
    <source>
        <dbReference type="SAM" id="SignalP"/>
    </source>
</evidence>
<dbReference type="PANTHER" id="PTHR42953">
    <property type="entry name" value="HIGH-AFFINITY ZINC UPTAKE SYSTEM PROTEIN ZNUA-RELATED"/>
    <property type="match status" value="1"/>
</dbReference>
<gene>
    <name evidence="7" type="ORF">EGT50_14670</name>
</gene>
<evidence type="ECO:0000256" key="4">
    <source>
        <dbReference type="ARBA" id="ARBA00022729"/>
    </source>
</evidence>
<dbReference type="Gene3D" id="3.40.50.1980">
    <property type="entry name" value="Nitrogenase molybdenum iron protein domain"/>
    <property type="match status" value="2"/>
</dbReference>
<feature type="chain" id="PRO_5038503305" evidence="6">
    <location>
        <begin position="23"/>
        <end position="348"/>
    </location>
</feature>